<accession>A0A1I5G8U6</accession>
<evidence type="ECO:0000256" key="3">
    <source>
        <dbReference type="ARBA" id="ARBA00022989"/>
    </source>
</evidence>
<dbReference type="GO" id="GO:0016020">
    <property type="term" value="C:membrane"/>
    <property type="evidence" value="ECO:0007669"/>
    <property type="project" value="UniProtKB-SubCell"/>
</dbReference>
<dbReference type="Pfam" id="PF13564">
    <property type="entry name" value="DoxX_2"/>
    <property type="match status" value="1"/>
</dbReference>
<feature type="transmembrane region" description="Helical" evidence="5">
    <location>
        <begin position="98"/>
        <end position="114"/>
    </location>
</feature>
<evidence type="ECO:0000256" key="4">
    <source>
        <dbReference type="ARBA" id="ARBA00023136"/>
    </source>
</evidence>
<dbReference type="Proteomes" id="UP000199036">
    <property type="component" value="Unassembled WGS sequence"/>
</dbReference>
<feature type="transmembrane region" description="Helical" evidence="5">
    <location>
        <begin position="7"/>
        <end position="28"/>
    </location>
</feature>
<evidence type="ECO:0000256" key="2">
    <source>
        <dbReference type="ARBA" id="ARBA00022692"/>
    </source>
</evidence>
<evidence type="ECO:0000256" key="5">
    <source>
        <dbReference type="SAM" id="Phobius"/>
    </source>
</evidence>
<sequence length="128" mass="14214">MKTKNIIYWIATIFLCLGMTAGGVQQMLQIGGYNEIVTALGYPLYVLSILGVWKLLGVIVVLLPKCKLLKEWAYAGFFFAMSGAFVSHLAVGKGFAEAIPSLILLVVTIISWYFRPQNRKITIQSKIL</sequence>
<proteinExistence type="predicted"/>
<dbReference type="STRING" id="913024.SAMN05421741_1374"/>
<dbReference type="AlphaFoldDB" id="A0A1I5G8U6"/>
<feature type="transmembrane region" description="Helical" evidence="5">
    <location>
        <begin position="72"/>
        <end position="92"/>
    </location>
</feature>
<keyword evidence="2 5" id="KW-0812">Transmembrane</keyword>
<name>A0A1I5G8U6_9FLAO</name>
<dbReference type="InterPro" id="IPR032808">
    <property type="entry name" value="DoxX"/>
</dbReference>
<evidence type="ECO:0000256" key="1">
    <source>
        <dbReference type="ARBA" id="ARBA00004141"/>
    </source>
</evidence>
<dbReference type="PIRSF" id="PIRSF030066">
    <property type="entry name" value="UCP030066"/>
    <property type="match status" value="1"/>
</dbReference>
<dbReference type="OrthoDB" id="7960583at2"/>
<keyword evidence="4 5" id="KW-0472">Membrane</keyword>
<gene>
    <name evidence="6" type="ORF">SAMN05421741_1374</name>
</gene>
<dbReference type="RefSeq" id="WP_091526253.1">
    <property type="nucleotide sequence ID" value="NZ_FOVI01000037.1"/>
</dbReference>
<evidence type="ECO:0000313" key="6">
    <source>
        <dbReference type="EMBL" id="SFO32376.1"/>
    </source>
</evidence>
<keyword evidence="3 5" id="KW-1133">Transmembrane helix</keyword>
<protein>
    <submittedName>
        <fullName evidence="6">DoxX-like family protein</fullName>
    </submittedName>
</protein>
<evidence type="ECO:0000313" key="7">
    <source>
        <dbReference type="Proteomes" id="UP000199036"/>
    </source>
</evidence>
<dbReference type="EMBL" id="FOVI01000037">
    <property type="protein sequence ID" value="SFO32376.1"/>
    <property type="molecule type" value="Genomic_DNA"/>
</dbReference>
<dbReference type="InterPro" id="IPR016944">
    <property type="entry name" value="UCP030066"/>
</dbReference>
<reference evidence="7" key="1">
    <citation type="submission" date="2016-10" db="EMBL/GenBank/DDBJ databases">
        <authorList>
            <person name="Varghese N."/>
            <person name="Submissions S."/>
        </authorList>
    </citation>
    <scope>NUCLEOTIDE SEQUENCE [LARGE SCALE GENOMIC DNA]</scope>
    <source>
        <strain evidence="7">DS-12</strain>
    </source>
</reference>
<comment type="subcellular location">
    <subcellularLocation>
        <location evidence="1">Membrane</location>
        <topology evidence="1">Multi-pass membrane protein</topology>
    </subcellularLocation>
</comment>
<keyword evidence="7" id="KW-1185">Reference proteome</keyword>
<feature type="transmembrane region" description="Helical" evidence="5">
    <location>
        <begin position="40"/>
        <end position="63"/>
    </location>
</feature>
<organism evidence="6 7">
    <name type="scientific">Paenimyroides ummariense</name>
    <dbReference type="NCBI Taxonomy" id="913024"/>
    <lineage>
        <taxon>Bacteria</taxon>
        <taxon>Pseudomonadati</taxon>
        <taxon>Bacteroidota</taxon>
        <taxon>Flavobacteriia</taxon>
        <taxon>Flavobacteriales</taxon>
        <taxon>Flavobacteriaceae</taxon>
        <taxon>Paenimyroides</taxon>
    </lineage>
</organism>